<reference evidence="2 3" key="1">
    <citation type="submission" date="2018-04" db="EMBL/GenBank/DDBJ databases">
        <authorList>
            <person name="Eckel V.P."/>
            <person name="Vogel R.F."/>
        </authorList>
    </citation>
    <scope>NUCLEOTIDE SEQUENCE [LARGE SCALE GENOMIC DNA]</scope>
    <source>
        <strain evidence="3">TMW 2.1764</strain>
    </source>
</reference>
<evidence type="ECO:0000313" key="3">
    <source>
        <dbReference type="Proteomes" id="UP000325415"/>
    </source>
</evidence>
<evidence type="ECO:0000259" key="1">
    <source>
        <dbReference type="Pfam" id="PF13556"/>
    </source>
</evidence>
<organism evidence="2 3">
    <name type="scientific">Bifidobacterium tibiigranuli</name>
    <dbReference type="NCBI Taxonomy" id="2172043"/>
    <lineage>
        <taxon>Bacteria</taxon>
        <taxon>Bacillati</taxon>
        <taxon>Actinomycetota</taxon>
        <taxon>Actinomycetes</taxon>
        <taxon>Bifidobacteriales</taxon>
        <taxon>Bifidobacteriaceae</taxon>
        <taxon>Bifidobacterium</taxon>
    </lineage>
</organism>
<proteinExistence type="predicted"/>
<evidence type="ECO:0000313" key="2">
    <source>
        <dbReference type="EMBL" id="KAE8127534.1"/>
    </source>
</evidence>
<dbReference type="InterPro" id="IPR051448">
    <property type="entry name" value="CdaR-like_regulators"/>
</dbReference>
<accession>A0A5N6S3G2</accession>
<dbReference type="InterPro" id="IPR025736">
    <property type="entry name" value="PucR_C-HTH_dom"/>
</dbReference>
<dbReference type="PANTHER" id="PTHR33744">
    <property type="entry name" value="CARBOHYDRATE DIACID REGULATOR"/>
    <property type="match status" value="1"/>
</dbReference>
<dbReference type="InterPro" id="IPR042070">
    <property type="entry name" value="PucR_C-HTH_sf"/>
</dbReference>
<feature type="domain" description="PucR C-terminal helix-turn-helix" evidence="1">
    <location>
        <begin position="485"/>
        <end position="542"/>
    </location>
</feature>
<dbReference type="OrthoDB" id="8450798at2"/>
<gene>
    <name evidence="2" type="ORF">DDE84_08685</name>
</gene>
<keyword evidence="3" id="KW-1185">Reference proteome</keyword>
<dbReference type="PANTHER" id="PTHR33744:SF17">
    <property type="entry name" value="CONSERVED PROTEIN"/>
    <property type="match status" value="1"/>
</dbReference>
<dbReference type="GeneID" id="78127756"/>
<dbReference type="EMBL" id="QDAG01000008">
    <property type="protein sequence ID" value="KAE8127534.1"/>
    <property type="molecule type" value="Genomic_DNA"/>
</dbReference>
<dbReference type="Pfam" id="PF13556">
    <property type="entry name" value="HTH_30"/>
    <property type="match status" value="1"/>
</dbReference>
<protein>
    <submittedName>
        <fullName evidence="2">PucR family transcriptional regulator</fullName>
    </submittedName>
</protein>
<dbReference type="AlphaFoldDB" id="A0A5N6S3G2"/>
<dbReference type="Proteomes" id="UP000325415">
    <property type="component" value="Unassembled WGS sequence"/>
</dbReference>
<sequence>MAITVEELLSDPTLNLKLIHGVGRGALNHRIVWCHPTEVLDAAWSEPGEILITCGMNIPFEHDDSPEERLLLKKALKAFGLSPRHNDADKSYQDMWDCYISQLSQAGVLAFGFGLGIKHPSTPKALIEAAKKNDMVLFEIPLNTVFASVSKAVSQSLTDENDNLTRRTYTAQRNVIHALSSPMPIGSVISTVSSLINGCVAFVDTSSSAEGEIIAISHKDFESSAQEWASKMIRKRESSTEPWRIKTIFGMENGRDYCVCVVQNPQSLKQPPFGVIVASIPLLEESDMFFRSITMSASDVLAVTLPRITVNDGHMRQLRAIAMAGLAQGQSHLALLMAHELWATIPSPPLVLICLDGERPLLDHHYAMLSSAEKTAKVKGNFVFGEYGGRLWMVVAEGDRETFAQAFESEKNLKYGMESVSSWESLDESFPEAIQDMNMRKIRQDGRSVVDMSPHELVLPQLASAYAFELFRPLQELPADESELLMKTIREVVSCSFNVGMSARRLDVHRHTIENRIAKVEQLIGLDLSLESDRVKIYIALAFIRNAM</sequence>
<dbReference type="RefSeq" id="WP_152581300.1">
    <property type="nucleotide sequence ID" value="NZ_JALCCS010000024.1"/>
</dbReference>
<name>A0A5N6S3G2_9BIFI</name>
<dbReference type="Gene3D" id="1.10.10.2840">
    <property type="entry name" value="PucR C-terminal helix-turn-helix domain"/>
    <property type="match status" value="1"/>
</dbReference>
<comment type="caution">
    <text evidence="2">The sequence shown here is derived from an EMBL/GenBank/DDBJ whole genome shotgun (WGS) entry which is preliminary data.</text>
</comment>